<keyword evidence="6" id="KW-1185">Reference proteome</keyword>
<dbReference type="SUPFAM" id="SSF117782">
    <property type="entry name" value="YbjQ-like"/>
    <property type="match status" value="1"/>
</dbReference>
<dbReference type="PANTHER" id="PTHR34068:SF1">
    <property type="entry name" value="UPF0145 PROTEIN YBJQ"/>
    <property type="match status" value="1"/>
</dbReference>
<dbReference type="EMBL" id="FBYC01000004">
    <property type="protein sequence ID" value="CUX80514.1"/>
    <property type="molecule type" value="Genomic_DNA"/>
</dbReference>
<evidence type="ECO:0000313" key="4">
    <source>
        <dbReference type="EMBL" id="KPP93524.1"/>
    </source>
</evidence>
<proteinExistence type="inferred from homology"/>
<evidence type="ECO:0000313" key="6">
    <source>
        <dbReference type="Proteomes" id="UP000182045"/>
    </source>
</evidence>
<reference evidence="4 5" key="1">
    <citation type="submission" date="2015-09" db="EMBL/GenBank/DDBJ databases">
        <title>Identification and resolution of microdiversity through metagenomic sequencing of parallel consortia.</title>
        <authorList>
            <person name="Nelson W.C."/>
            <person name="Romine M.F."/>
            <person name="Lindemann S.R."/>
        </authorList>
    </citation>
    <scope>NUCLEOTIDE SEQUENCE [LARGE SCALE GENOMIC DNA]</scope>
    <source>
        <strain evidence="4">HL-91</strain>
    </source>
</reference>
<dbReference type="InterPro" id="IPR035439">
    <property type="entry name" value="UPF0145_dom_sf"/>
</dbReference>
<dbReference type="PANTHER" id="PTHR34068">
    <property type="entry name" value="UPF0145 PROTEIN YBJQ"/>
    <property type="match status" value="1"/>
</dbReference>
<gene>
    <name evidence="3" type="ORF">Ga0058931_1178</name>
    <name evidence="4" type="ORF">HLUCCA05_11155</name>
</gene>
<evidence type="ECO:0000256" key="2">
    <source>
        <dbReference type="HAMAP-Rule" id="MF_00338"/>
    </source>
</evidence>
<accession>A0A0P7X0Q3</accession>
<dbReference type="Proteomes" id="UP000050413">
    <property type="component" value="Unassembled WGS sequence"/>
</dbReference>
<dbReference type="Proteomes" id="UP000182045">
    <property type="component" value="Unassembled WGS sequence"/>
</dbReference>
<comment type="similarity">
    <text evidence="1 2">Belongs to the UPF0145 family.</text>
</comment>
<comment type="caution">
    <text evidence="4">The sequence shown here is derived from an EMBL/GenBank/DDBJ whole genome shotgun (WGS) entry which is preliminary data.</text>
</comment>
<dbReference type="STRING" id="1666912.Ga0058931_1178"/>
<evidence type="ECO:0000313" key="5">
    <source>
        <dbReference type="Proteomes" id="UP000050413"/>
    </source>
</evidence>
<sequence length="104" mass="11076">MIVTTTQTIEGHRITAYHGLVVGEVIMGANFLRDFVASITDLIGGRSGVYETKLADARTEACRELEERARALGANAVVGVDLDYEVVGDSMLMVSISGTAVTID</sequence>
<protein>
    <recommendedName>
        <fullName evidence="2">UPF0145 protein Ga0058931_1178</fullName>
    </recommendedName>
</protein>
<dbReference type="Gene3D" id="3.30.110.70">
    <property type="entry name" value="Hypothetical protein apc22750. Chain B"/>
    <property type="match status" value="1"/>
</dbReference>
<dbReference type="AlphaFoldDB" id="A0A0P7X0Q3"/>
<evidence type="ECO:0000313" key="3">
    <source>
        <dbReference type="EMBL" id="CUX80514.1"/>
    </source>
</evidence>
<dbReference type="RefSeq" id="WP_072245507.1">
    <property type="nucleotide sequence ID" value="NZ_FBYC01000004.1"/>
</dbReference>
<dbReference type="HAMAP" id="MF_00338">
    <property type="entry name" value="UPF0145"/>
    <property type="match status" value="1"/>
</dbReference>
<dbReference type="EMBL" id="LJSG01000008">
    <property type="protein sequence ID" value="KPP93524.1"/>
    <property type="molecule type" value="Genomic_DNA"/>
</dbReference>
<evidence type="ECO:0000256" key="1">
    <source>
        <dbReference type="ARBA" id="ARBA00010751"/>
    </source>
</evidence>
<reference evidence="3 6" key="2">
    <citation type="submission" date="2016-01" db="EMBL/GenBank/DDBJ databases">
        <authorList>
            <person name="Varghese N."/>
        </authorList>
    </citation>
    <scope>NUCLEOTIDE SEQUENCE [LARGE SCALE GENOMIC DNA]</scope>
    <source>
        <strain evidence="3 6">HL-91</strain>
    </source>
</reference>
<dbReference type="Pfam" id="PF01906">
    <property type="entry name" value="YbjQ_1"/>
    <property type="match status" value="1"/>
</dbReference>
<dbReference type="InterPro" id="IPR002765">
    <property type="entry name" value="UPF0145_YbjQ-like"/>
</dbReference>
<dbReference type="OrthoDB" id="9796448at2"/>
<dbReference type="PATRIC" id="fig|1666912.4.peg.2416"/>
<name>A0A0P7X0Q3_9RHOB</name>
<organism evidence="4 5">
    <name type="scientific">Roseibaca calidilacus</name>
    <dbReference type="NCBI Taxonomy" id="1666912"/>
    <lineage>
        <taxon>Bacteria</taxon>
        <taxon>Pseudomonadati</taxon>
        <taxon>Pseudomonadota</taxon>
        <taxon>Alphaproteobacteria</taxon>
        <taxon>Rhodobacterales</taxon>
        <taxon>Paracoccaceae</taxon>
        <taxon>Roseinatronobacter</taxon>
    </lineage>
</organism>